<evidence type="ECO:0000259" key="3">
    <source>
        <dbReference type="Pfam" id="PF13962"/>
    </source>
</evidence>
<keyword evidence="1" id="KW-0175">Coiled coil</keyword>
<dbReference type="EMBL" id="JBJKBG010000004">
    <property type="protein sequence ID" value="KAL3742378.1"/>
    <property type="molecule type" value="Genomic_DNA"/>
</dbReference>
<evidence type="ECO:0000313" key="4">
    <source>
        <dbReference type="EMBL" id="KAL3742378.1"/>
    </source>
</evidence>
<dbReference type="SUPFAM" id="SSF48403">
    <property type="entry name" value="Ankyrin repeat"/>
    <property type="match status" value="1"/>
</dbReference>
<reference evidence="4 5" key="1">
    <citation type="submission" date="2024-11" db="EMBL/GenBank/DDBJ databases">
        <title>Chromosome-level genome assembly of Eucalyptus globulus Labill. provides insights into its genome evolution.</title>
        <authorList>
            <person name="Li X."/>
        </authorList>
    </citation>
    <scope>NUCLEOTIDE SEQUENCE [LARGE SCALE GENOMIC DNA]</scope>
    <source>
        <strain evidence="4">CL2024</strain>
        <tissue evidence="4">Fresh tender leaves</tissue>
    </source>
</reference>
<organism evidence="4 5">
    <name type="scientific">Eucalyptus globulus</name>
    <name type="common">Tasmanian blue gum</name>
    <dbReference type="NCBI Taxonomy" id="34317"/>
    <lineage>
        <taxon>Eukaryota</taxon>
        <taxon>Viridiplantae</taxon>
        <taxon>Streptophyta</taxon>
        <taxon>Embryophyta</taxon>
        <taxon>Tracheophyta</taxon>
        <taxon>Spermatophyta</taxon>
        <taxon>Magnoliopsida</taxon>
        <taxon>eudicotyledons</taxon>
        <taxon>Gunneridae</taxon>
        <taxon>Pentapetalae</taxon>
        <taxon>rosids</taxon>
        <taxon>malvids</taxon>
        <taxon>Myrtales</taxon>
        <taxon>Myrtaceae</taxon>
        <taxon>Myrtoideae</taxon>
        <taxon>Eucalypteae</taxon>
        <taxon>Eucalyptus</taxon>
    </lineage>
</organism>
<evidence type="ECO:0000256" key="2">
    <source>
        <dbReference type="SAM" id="Phobius"/>
    </source>
</evidence>
<dbReference type="SMART" id="SM00248">
    <property type="entry name" value="ANK"/>
    <property type="match status" value="4"/>
</dbReference>
<feature type="transmembrane region" description="Helical" evidence="2">
    <location>
        <begin position="479"/>
        <end position="498"/>
    </location>
</feature>
<comment type="caution">
    <text evidence="4">The sequence shown here is derived from an EMBL/GenBank/DDBJ whole genome shotgun (WGS) entry which is preliminary data.</text>
</comment>
<keyword evidence="2" id="KW-1133">Transmembrane helix</keyword>
<sequence length="557" mass="61366">MTLQEAIATDNVDKLYSSIERNKNLLDDAGPFTNTPLHNATEEGKTQVAMEIATLKPSFTRKLNCRGYSPMHLALLNKHYNTARALMTLDPEVIRVRGRDGYTPLHFVAGEITQDQEELQELQELLAEILSTCKSAIEDLTNQCETAVHVAVKKGNTKALEILLGWLKRVHLKRILNWKDQNGNTVLHIAVSGQQQLPVAISGQQQLLVQLPGAVSGQQQLPAAVSGQQQLPTAVSGQQQLPVTVSGQQQLQAGQQQLPVAVSGQQQLQAGQQQLPVAVSGQQQLPVAVSKEQQLEIINLLIGYTNVHAKNLQHKTALQICQENPNCNRDVEKRLSREEHRTRDSIPTLSLSQYFSMELTVHEMCAGYFGTKNEKVRQIILIVSTLILTATYQSAFTPPGGYWQDSSPNNPANSTVVTSNSTVVTTNSSSIVTGKPHQAGNIILSGFDLWCFTILNSLVFTASIGTVWATAITFFPDTLMVYISLVLLGITYFVLIALEIPRSDKGITGILFGFYVCSLLTTLLLPLYVWWKDYGVRSRIDARRGCVGSLRGSKDRK</sequence>
<dbReference type="InterPro" id="IPR026961">
    <property type="entry name" value="PGG_dom"/>
</dbReference>
<gene>
    <name evidence="4" type="ORF">ACJRO7_017797</name>
</gene>
<keyword evidence="2" id="KW-0472">Membrane</keyword>
<name>A0ABD3KSB6_EUCGL</name>
<dbReference type="InterPro" id="IPR002110">
    <property type="entry name" value="Ankyrin_rpt"/>
</dbReference>
<accession>A0ABD3KSB6</accession>
<dbReference type="PANTHER" id="PTHR24128">
    <property type="entry name" value="HOMEOBOX PROTEIN WARIAI"/>
    <property type="match status" value="1"/>
</dbReference>
<dbReference type="PANTHER" id="PTHR24128:SF24">
    <property type="entry name" value="ANKYRIN REPEAT PROTEIN"/>
    <property type="match status" value="1"/>
</dbReference>
<dbReference type="Pfam" id="PF13962">
    <property type="entry name" value="PGG"/>
    <property type="match status" value="1"/>
</dbReference>
<feature type="coiled-coil region" evidence="1">
    <location>
        <begin position="112"/>
        <end position="139"/>
    </location>
</feature>
<evidence type="ECO:0000313" key="5">
    <source>
        <dbReference type="Proteomes" id="UP001634007"/>
    </source>
</evidence>
<dbReference type="Proteomes" id="UP001634007">
    <property type="component" value="Unassembled WGS sequence"/>
</dbReference>
<dbReference type="Pfam" id="PF12796">
    <property type="entry name" value="Ank_2"/>
    <property type="match status" value="2"/>
</dbReference>
<dbReference type="AlphaFoldDB" id="A0ABD3KSB6"/>
<proteinExistence type="predicted"/>
<dbReference type="Gene3D" id="1.25.40.20">
    <property type="entry name" value="Ankyrin repeat-containing domain"/>
    <property type="match status" value="2"/>
</dbReference>
<protein>
    <recommendedName>
        <fullName evidence="3">PGG domain-containing protein</fullName>
    </recommendedName>
</protein>
<evidence type="ECO:0000256" key="1">
    <source>
        <dbReference type="SAM" id="Coils"/>
    </source>
</evidence>
<keyword evidence="2" id="KW-0812">Transmembrane</keyword>
<feature type="domain" description="PGG" evidence="3">
    <location>
        <begin position="373"/>
        <end position="416"/>
    </location>
</feature>
<feature type="transmembrane region" description="Helical" evidence="2">
    <location>
        <begin position="510"/>
        <end position="531"/>
    </location>
</feature>
<dbReference type="InterPro" id="IPR036770">
    <property type="entry name" value="Ankyrin_rpt-contain_sf"/>
</dbReference>
<keyword evidence="5" id="KW-1185">Reference proteome</keyword>
<feature type="transmembrane region" description="Helical" evidence="2">
    <location>
        <begin position="449"/>
        <end position="473"/>
    </location>
</feature>